<name>A0A433JLP1_9GAMM</name>
<organism evidence="1 2">
    <name type="scientific">Legionella septentrionalis</name>
    <dbReference type="NCBI Taxonomy" id="2498109"/>
    <lineage>
        <taxon>Bacteria</taxon>
        <taxon>Pseudomonadati</taxon>
        <taxon>Pseudomonadota</taxon>
        <taxon>Gammaproteobacteria</taxon>
        <taxon>Legionellales</taxon>
        <taxon>Legionellaceae</taxon>
        <taxon>Legionella</taxon>
    </lineage>
</organism>
<keyword evidence="2" id="KW-1185">Reference proteome</keyword>
<proteinExistence type="predicted"/>
<dbReference type="EMBL" id="RZGR01000005">
    <property type="protein sequence ID" value="RUQ89993.1"/>
    <property type="molecule type" value="Genomic_DNA"/>
</dbReference>
<protein>
    <submittedName>
        <fullName evidence="1">Uncharacterized protein</fullName>
    </submittedName>
</protein>
<evidence type="ECO:0000313" key="1">
    <source>
        <dbReference type="EMBL" id="RUQ89993.1"/>
    </source>
</evidence>
<reference evidence="1 2" key="1">
    <citation type="submission" date="2018-12" db="EMBL/GenBank/DDBJ databases">
        <title>Legionella sp,whole genome shotgun sequence.</title>
        <authorList>
            <person name="Wu H."/>
        </authorList>
    </citation>
    <scope>NUCLEOTIDE SEQUENCE [LARGE SCALE GENOMIC DNA]</scope>
    <source>
        <strain evidence="2">km714</strain>
    </source>
</reference>
<dbReference type="AlphaFoldDB" id="A0A433JLP1"/>
<dbReference type="RefSeq" id="WP_127111071.1">
    <property type="nucleotide sequence ID" value="NZ_RZGR01000005.1"/>
</dbReference>
<gene>
    <name evidence="1" type="ORF">EKM59_02275</name>
</gene>
<comment type="caution">
    <text evidence="1">The sequence shown here is derived from an EMBL/GenBank/DDBJ whole genome shotgun (WGS) entry which is preliminary data.</text>
</comment>
<evidence type="ECO:0000313" key="2">
    <source>
        <dbReference type="Proteomes" id="UP000288012"/>
    </source>
</evidence>
<dbReference type="Proteomes" id="UP000288012">
    <property type="component" value="Unassembled WGS sequence"/>
</dbReference>
<sequence length="393" mass="44195">MQNVYFKNQEQHFFHSFPAKEKNSLQAKPQQVLVNALAREDLTIAADLPSPLKPNSFALIKKTDWQIFYVNAEAEPLLLNPDDFPNKSAVENLKKILAKTASPQMPLLQNLIIRAAVETVLASDAKFNLCDEVGIGECKRGKFLFSNDFGPCQIVFARLTNGDYALFHATKMVHNNEMQQFVDLIKKDVVDVFVVQKRSLKVNLDKAPSLAISLAKELGRSIVKRLEVADYHGIVIDGHNKQVIIAPNVVKQFSGKKLEVQGELIKQNYEQGIDINQSIFDAFKVMNFEYNKLHKKTESLPSVVIGLVEIPGAWVIDAATSLRKSHPHNNNFTTFFPQEEKPLSLEESLKIICGTRYQYHHTLTKIDDLAEPCEETNATTKTQSKKSGGCLLM</sequence>
<accession>A0A433JLP1</accession>